<dbReference type="AlphaFoldDB" id="A0A8X6REF2"/>
<evidence type="ECO:0000313" key="2">
    <source>
        <dbReference type="Proteomes" id="UP000887159"/>
    </source>
</evidence>
<dbReference type="Proteomes" id="UP000887159">
    <property type="component" value="Unassembled WGS sequence"/>
</dbReference>
<keyword evidence="2" id="KW-1185">Reference proteome</keyword>
<protein>
    <submittedName>
        <fullName evidence="1">Dorsalin-1</fullName>
    </submittedName>
</protein>
<dbReference type="EMBL" id="BMAU01021046">
    <property type="protein sequence ID" value="GFX88047.1"/>
    <property type="molecule type" value="Genomic_DNA"/>
</dbReference>
<proteinExistence type="predicted"/>
<organism evidence="1 2">
    <name type="scientific">Trichonephila clavipes</name>
    <name type="common">Golden silk orbweaver</name>
    <name type="synonym">Nephila clavipes</name>
    <dbReference type="NCBI Taxonomy" id="2585209"/>
    <lineage>
        <taxon>Eukaryota</taxon>
        <taxon>Metazoa</taxon>
        <taxon>Ecdysozoa</taxon>
        <taxon>Arthropoda</taxon>
        <taxon>Chelicerata</taxon>
        <taxon>Arachnida</taxon>
        <taxon>Araneae</taxon>
        <taxon>Araneomorphae</taxon>
        <taxon>Entelegynae</taxon>
        <taxon>Araneoidea</taxon>
        <taxon>Nephilidae</taxon>
        <taxon>Trichonephila</taxon>
    </lineage>
</organism>
<name>A0A8X6REF2_TRICX</name>
<evidence type="ECO:0000313" key="1">
    <source>
        <dbReference type="EMBL" id="GFX88047.1"/>
    </source>
</evidence>
<comment type="caution">
    <text evidence="1">The sequence shown here is derived from an EMBL/GenBank/DDBJ whole genome shotgun (WGS) entry which is preliminary data.</text>
</comment>
<sequence length="132" mass="14870">MDAKMVDSKRVETYSVLGDTADLLKSKQFNPNKELFSLNVTKAFQRALENEAKQLHLAISIPEAFVELLILDDGTPEGPQLLVLSETVEKQANGEDHILARMRRSMQEKVPEFPEIAESQESGNKNYVCYSL</sequence>
<reference evidence="1" key="1">
    <citation type="submission" date="2020-08" db="EMBL/GenBank/DDBJ databases">
        <title>Multicomponent nature underlies the extraordinary mechanical properties of spider dragline silk.</title>
        <authorList>
            <person name="Kono N."/>
            <person name="Nakamura H."/>
            <person name="Mori M."/>
            <person name="Yoshida Y."/>
            <person name="Ohtoshi R."/>
            <person name="Malay A.D."/>
            <person name="Moran D.A.P."/>
            <person name="Tomita M."/>
            <person name="Numata K."/>
            <person name="Arakawa K."/>
        </authorList>
    </citation>
    <scope>NUCLEOTIDE SEQUENCE</scope>
</reference>
<gene>
    <name evidence="1" type="primary">DSL1</name>
    <name evidence="1" type="ORF">TNCV_158651</name>
</gene>
<accession>A0A8X6REF2</accession>